<feature type="signal peptide" evidence="1">
    <location>
        <begin position="1"/>
        <end position="19"/>
    </location>
</feature>
<feature type="chain" id="PRO_5024437105" description="Pectate lyase" evidence="1">
    <location>
        <begin position="20"/>
        <end position="83"/>
    </location>
</feature>
<dbReference type="OrthoDB" id="1428142at2759"/>
<evidence type="ECO:0000313" key="2">
    <source>
        <dbReference type="EMBL" id="KAE7999662.1"/>
    </source>
</evidence>
<accession>A0A5N6QJY9</accession>
<dbReference type="EMBL" id="CM017321">
    <property type="protein sequence ID" value="KAE7999662.1"/>
    <property type="molecule type" value="Genomic_DNA"/>
</dbReference>
<keyword evidence="3" id="KW-1185">Reference proteome</keyword>
<proteinExistence type="predicted"/>
<evidence type="ECO:0000313" key="3">
    <source>
        <dbReference type="Proteomes" id="UP000327013"/>
    </source>
</evidence>
<keyword evidence="1" id="KW-0732">Signal</keyword>
<sequence length="83" mass="8961">MRHLSLLLLLLLFIVLALPQPSLVDCRALRPEGIVKTDNPEAAVDDHIHGRETNNVVGGRVLVRDQVFTTSLASGPSKKGSGH</sequence>
<name>A0A5N6QJY9_9ROSI</name>
<reference evidence="2 3" key="1">
    <citation type="submission" date="2019-06" db="EMBL/GenBank/DDBJ databases">
        <title>A chromosomal-level reference genome of Carpinus fangiana (Coryloideae, Betulaceae).</title>
        <authorList>
            <person name="Yang X."/>
            <person name="Wang Z."/>
            <person name="Zhang L."/>
            <person name="Hao G."/>
            <person name="Liu J."/>
            <person name="Yang Y."/>
        </authorList>
    </citation>
    <scope>NUCLEOTIDE SEQUENCE [LARGE SCALE GENOMIC DNA]</scope>
    <source>
        <strain evidence="2">Cfa_2016G</strain>
        <tissue evidence="2">Leaf</tissue>
    </source>
</reference>
<organism evidence="2 3">
    <name type="scientific">Carpinus fangiana</name>
    <dbReference type="NCBI Taxonomy" id="176857"/>
    <lineage>
        <taxon>Eukaryota</taxon>
        <taxon>Viridiplantae</taxon>
        <taxon>Streptophyta</taxon>
        <taxon>Embryophyta</taxon>
        <taxon>Tracheophyta</taxon>
        <taxon>Spermatophyta</taxon>
        <taxon>Magnoliopsida</taxon>
        <taxon>eudicotyledons</taxon>
        <taxon>Gunneridae</taxon>
        <taxon>Pentapetalae</taxon>
        <taxon>rosids</taxon>
        <taxon>fabids</taxon>
        <taxon>Fagales</taxon>
        <taxon>Betulaceae</taxon>
        <taxon>Carpinus</taxon>
    </lineage>
</organism>
<gene>
    <name evidence="2" type="ORF">FH972_004068</name>
</gene>
<evidence type="ECO:0000256" key="1">
    <source>
        <dbReference type="SAM" id="SignalP"/>
    </source>
</evidence>
<dbReference type="Proteomes" id="UP000327013">
    <property type="component" value="Chromosome 1"/>
</dbReference>
<evidence type="ECO:0008006" key="4">
    <source>
        <dbReference type="Google" id="ProtNLM"/>
    </source>
</evidence>
<protein>
    <recommendedName>
        <fullName evidence="4">Pectate lyase</fullName>
    </recommendedName>
</protein>
<dbReference type="AlphaFoldDB" id="A0A5N6QJY9"/>